<dbReference type="SUPFAM" id="SSF52540">
    <property type="entry name" value="P-loop containing nucleoside triphosphate hydrolases"/>
    <property type="match status" value="1"/>
</dbReference>
<evidence type="ECO:0000313" key="6">
    <source>
        <dbReference type="Proteomes" id="UP000626109"/>
    </source>
</evidence>
<evidence type="ECO:0000256" key="2">
    <source>
        <dbReference type="ARBA" id="ARBA00022741"/>
    </source>
</evidence>
<dbReference type="Gene3D" id="3.40.50.300">
    <property type="entry name" value="P-loop containing nucleotide triphosphate hydrolases"/>
    <property type="match status" value="1"/>
</dbReference>
<name>A0A813HSM1_POLGL</name>
<dbReference type="Gene3D" id="1.10.8.60">
    <property type="match status" value="1"/>
</dbReference>
<dbReference type="InterPro" id="IPR008921">
    <property type="entry name" value="DNA_pol3_clamp-load_cplx_C"/>
</dbReference>
<dbReference type="EMBL" id="CAJNNW010001759">
    <property type="protein sequence ID" value="CAE8640735.1"/>
    <property type="molecule type" value="Genomic_DNA"/>
</dbReference>
<feature type="non-terminal residue" evidence="5">
    <location>
        <position position="1"/>
    </location>
</feature>
<keyword evidence="3" id="KW-0067">ATP-binding</keyword>
<evidence type="ECO:0000256" key="3">
    <source>
        <dbReference type="ARBA" id="ARBA00022840"/>
    </source>
</evidence>
<dbReference type="InterPro" id="IPR027417">
    <property type="entry name" value="P-loop_NTPase"/>
</dbReference>
<evidence type="ECO:0000313" key="5">
    <source>
        <dbReference type="EMBL" id="CAE8640735.1"/>
    </source>
</evidence>
<sequence>ELNASDDRGIGAIREKVKTFAQLAIGTNTPGLADCKAKFRVVILDEADSMTHDAQAALRRIMEEFVHVTRFIIICNYVSKIIEPLHSRCSKFRFQLVSPEFQKTRLLHICEQENVKLQPGALSKLVLLSKGDMRCAVTMLQTAVAFYDEVDEESLVEVACAVPEAKAVELLNRTRAAQSTDQVLQAVRDFLLEGYSGQQVMERLLIILAEDPGLPDLAKAKCAGLFGQVDERLVQGCDEELQLFFLFSQLRPLLQ</sequence>
<keyword evidence="1" id="KW-0235">DNA replication</keyword>
<dbReference type="PANTHER" id="PTHR11669:SF20">
    <property type="entry name" value="REPLICATION FACTOR C SUBUNIT 4"/>
    <property type="match status" value="1"/>
</dbReference>
<dbReference type="Pfam" id="PF21960">
    <property type="entry name" value="RCF1-5-like_lid"/>
    <property type="match status" value="1"/>
</dbReference>
<organism evidence="5 6">
    <name type="scientific">Polarella glacialis</name>
    <name type="common">Dinoflagellate</name>
    <dbReference type="NCBI Taxonomy" id="89957"/>
    <lineage>
        <taxon>Eukaryota</taxon>
        <taxon>Sar</taxon>
        <taxon>Alveolata</taxon>
        <taxon>Dinophyceae</taxon>
        <taxon>Suessiales</taxon>
        <taxon>Suessiaceae</taxon>
        <taxon>Polarella</taxon>
    </lineage>
</organism>
<dbReference type="GO" id="GO:0005524">
    <property type="term" value="F:ATP binding"/>
    <property type="evidence" value="ECO:0007669"/>
    <property type="project" value="UniProtKB-KW"/>
</dbReference>
<evidence type="ECO:0000259" key="4">
    <source>
        <dbReference type="Pfam" id="PF08542"/>
    </source>
</evidence>
<keyword evidence="2" id="KW-0547">Nucleotide-binding</keyword>
<dbReference type="Proteomes" id="UP000626109">
    <property type="component" value="Unassembled WGS sequence"/>
</dbReference>
<feature type="non-terminal residue" evidence="5">
    <location>
        <position position="255"/>
    </location>
</feature>
<feature type="domain" description="Replication factor C C-terminal" evidence="4">
    <location>
        <begin position="169"/>
        <end position="244"/>
    </location>
</feature>
<dbReference type="Pfam" id="PF13177">
    <property type="entry name" value="DNA_pol3_delta2"/>
    <property type="match status" value="1"/>
</dbReference>
<reference evidence="5" key="1">
    <citation type="submission" date="2021-02" db="EMBL/GenBank/DDBJ databases">
        <authorList>
            <person name="Dougan E. K."/>
            <person name="Rhodes N."/>
            <person name="Thang M."/>
            <person name="Chan C."/>
        </authorList>
    </citation>
    <scope>NUCLEOTIDE SEQUENCE</scope>
</reference>
<dbReference type="AlphaFoldDB" id="A0A813HSM1"/>
<dbReference type="Gene3D" id="1.20.272.10">
    <property type="match status" value="1"/>
</dbReference>
<proteinExistence type="predicted"/>
<dbReference type="GO" id="GO:0005634">
    <property type="term" value="C:nucleus"/>
    <property type="evidence" value="ECO:0007669"/>
    <property type="project" value="TreeGrafter"/>
</dbReference>
<evidence type="ECO:0000256" key="1">
    <source>
        <dbReference type="ARBA" id="ARBA00022705"/>
    </source>
</evidence>
<dbReference type="InterPro" id="IPR013748">
    <property type="entry name" value="Rep_factorC_C"/>
</dbReference>
<dbReference type="GO" id="GO:0005663">
    <property type="term" value="C:DNA replication factor C complex"/>
    <property type="evidence" value="ECO:0007669"/>
    <property type="project" value="TreeGrafter"/>
</dbReference>
<accession>A0A813HSM1</accession>
<gene>
    <name evidence="5" type="ORF">PGLA2088_LOCUS2212</name>
</gene>
<dbReference type="GO" id="GO:0006261">
    <property type="term" value="P:DNA-templated DNA replication"/>
    <property type="evidence" value="ECO:0007669"/>
    <property type="project" value="TreeGrafter"/>
</dbReference>
<dbReference type="Pfam" id="PF08542">
    <property type="entry name" value="Rep_fac_C"/>
    <property type="match status" value="1"/>
</dbReference>
<dbReference type="CDD" id="cd18140">
    <property type="entry name" value="HLD_clamp_RFC"/>
    <property type="match status" value="1"/>
</dbReference>
<dbReference type="GO" id="GO:0003689">
    <property type="term" value="F:DNA clamp loader activity"/>
    <property type="evidence" value="ECO:0007669"/>
    <property type="project" value="TreeGrafter"/>
</dbReference>
<protein>
    <recommendedName>
        <fullName evidence="4">Replication factor C C-terminal domain-containing protein</fullName>
    </recommendedName>
</protein>
<dbReference type="SUPFAM" id="SSF48019">
    <property type="entry name" value="post-AAA+ oligomerization domain-like"/>
    <property type="match status" value="1"/>
</dbReference>
<dbReference type="GO" id="GO:0006281">
    <property type="term" value="P:DNA repair"/>
    <property type="evidence" value="ECO:0007669"/>
    <property type="project" value="TreeGrafter"/>
</dbReference>
<dbReference type="GO" id="GO:0003677">
    <property type="term" value="F:DNA binding"/>
    <property type="evidence" value="ECO:0007669"/>
    <property type="project" value="InterPro"/>
</dbReference>
<dbReference type="CDD" id="cd00009">
    <property type="entry name" value="AAA"/>
    <property type="match status" value="1"/>
</dbReference>
<dbReference type="PANTHER" id="PTHR11669">
    <property type="entry name" value="REPLICATION FACTOR C / DNA POLYMERASE III GAMMA-TAU SUBUNIT"/>
    <property type="match status" value="1"/>
</dbReference>
<dbReference type="InterPro" id="IPR047854">
    <property type="entry name" value="RFC_lid"/>
</dbReference>
<comment type="caution">
    <text evidence="5">The sequence shown here is derived from an EMBL/GenBank/DDBJ whole genome shotgun (WGS) entry which is preliminary data.</text>
</comment>
<dbReference type="InterPro" id="IPR050238">
    <property type="entry name" value="DNA_Rep/Repair_Clamp_Loader"/>
</dbReference>